<evidence type="ECO:0000313" key="3">
    <source>
        <dbReference type="Proteomes" id="UP001172721"/>
    </source>
</evidence>
<keyword evidence="3" id="KW-1185">Reference proteome</keyword>
<accession>A0ABT8I3U0</accession>
<name>A0ABT8I3U0_9BACL</name>
<dbReference type="InterPro" id="IPR022742">
    <property type="entry name" value="Hydrolase_4"/>
</dbReference>
<gene>
    <name evidence="2" type="ORF">QYB97_24760</name>
</gene>
<evidence type="ECO:0000313" key="2">
    <source>
        <dbReference type="EMBL" id="MDN4527682.1"/>
    </source>
</evidence>
<dbReference type="SUPFAM" id="SSF53474">
    <property type="entry name" value="alpha/beta-Hydrolases"/>
    <property type="match status" value="1"/>
</dbReference>
<dbReference type="Pfam" id="PF12146">
    <property type="entry name" value="Hydrolase_4"/>
    <property type="match status" value="1"/>
</dbReference>
<dbReference type="PANTHER" id="PTHR43265">
    <property type="entry name" value="ESTERASE ESTD"/>
    <property type="match status" value="1"/>
</dbReference>
<organism evidence="2 3">
    <name type="scientific">Fictibacillus fluitans</name>
    <dbReference type="NCBI Taxonomy" id="3058422"/>
    <lineage>
        <taxon>Bacteria</taxon>
        <taxon>Bacillati</taxon>
        <taxon>Bacillota</taxon>
        <taxon>Bacilli</taxon>
        <taxon>Bacillales</taxon>
        <taxon>Fictibacillaceae</taxon>
        <taxon>Fictibacillus</taxon>
    </lineage>
</organism>
<reference evidence="2" key="1">
    <citation type="submission" date="2023-07" db="EMBL/GenBank/DDBJ databases">
        <title>Fictibacillus sp. isolated from freshwater pond.</title>
        <authorList>
            <person name="Kirdat K."/>
            <person name="Bhat A."/>
            <person name="Mourya A."/>
            <person name="Yadav A."/>
        </authorList>
    </citation>
    <scope>NUCLEOTIDE SEQUENCE</scope>
    <source>
        <strain evidence="2">NE201</strain>
    </source>
</reference>
<dbReference type="EMBL" id="JAUHTR010000029">
    <property type="protein sequence ID" value="MDN4527682.1"/>
    <property type="molecule type" value="Genomic_DNA"/>
</dbReference>
<comment type="caution">
    <text evidence="2">The sequence shown here is derived from an EMBL/GenBank/DDBJ whole genome shotgun (WGS) entry which is preliminary data.</text>
</comment>
<dbReference type="Proteomes" id="UP001172721">
    <property type="component" value="Unassembled WGS sequence"/>
</dbReference>
<dbReference type="PANTHER" id="PTHR43265:SF1">
    <property type="entry name" value="ESTERASE ESTD"/>
    <property type="match status" value="1"/>
</dbReference>
<dbReference type="GO" id="GO:0016787">
    <property type="term" value="F:hydrolase activity"/>
    <property type="evidence" value="ECO:0007669"/>
    <property type="project" value="UniProtKB-KW"/>
</dbReference>
<feature type="domain" description="Serine aminopeptidase S33" evidence="1">
    <location>
        <begin position="193"/>
        <end position="284"/>
    </location>
</feature>
<sequence length="447" mass="48922">MGKTLKLFFLIMLIFSTVGCNKEMKTDGQNASNQNPSIEGNWKGEIKIPNQPLEILVEFKNEKTGAISIPAQGVEDFSLADIKKDGKDVSFSMPLPGQSIKFKGELKDKTMSGTFTQQGQHFPFHLEKTNKRESKADQENFLSVETPTGKLYGSLLTPDGGTKYPVALIIPGSGPTDRNGNSPALGGKNNSLKMLAEALKKHGIASVRYDKRGAGKNAQAVIPQKDMRFGQNVDDAKKWLDKLKQDERFSKVVVIGHSEGSLVGMLAAEKNNADAFISLAGAGHSIDQVLKQQLKASLPQDQYHKSESILGQLKQGETVNDVPGSLKSVFNPSVQPYYISWMKYDPAKEIRKLNLPALIINGKHDIQVPASEAETLKKAKPEAELLLVDKMNHVLKEAPAEREANLKTYTDPSLPLADGLESGMVEFLQKHNFKSEIIKKAAGQAGE</sequence>
<protein>
    <submittedName>
        <fullName evidence="2">Alpha/beta hydrolase</fullName>
    </submittedName>
</protein>
<dbReference type="PROSITE" id="PS51257">
    <property type="entry name" value="PROKAR_LIPOPROTEIN"/>
    <property type="match status" value="1"/>
</dbReference>
<evidence type="ECO:0000259" key="1">
    <source>
        <dbReference type="Pfam" id="PF12146"/>
    </source>
</evidence>
<proteinExistence type="predicted"/>
<dbReference type="RefSeq" id="WP_301168663.1">
    <property type="nucleotide sequence ID" value="NZ_JAUHTR010000029.1"/>
</dbReference>
<keyword evidence="2" id="KW-0378">Hydrolase</keyword>
<dbReference type="Gene3D" id="3.40.50.1820">
    <property type="entry name" value="alpha/beta hydrolase"/>
    <property type="match status" value="1"/>
</dbReference>
<dbReference type="InterPro" id="IPR029058">
    <property type="entry name" value="AB_hydrolase_fold"/>
</dbReference>
<dbReference type="InterPro" id="IPR053145">
    <property type="entry name" value="AB_hydrolase_Est10"/>
</dbReference>